<reference evidence="3" key="1">
    <citation type="submission" date="2014-03" db="EMBL/GenBank/DDBJ databases">
        <authorList>
            <person name="Aksoy S."/>
            <person name="Warren W."/>
            <person name="Wilson R.K."/>
        </authorList>
    </citation>
    <scope>NUCLEOTIDE SEQUENCE [LARGE SCALE GENOMIC DNA]</scope>
    <source>
        <strain evidence="3">IAEA</strain>
    </source>
</reference>
<dbReference type="VEuPathDB" id="VectorBase:GPAI026575"/>
<protein>
    <submittedName>
        <fullName evidence="2">Uncharacterized protein</fullName>
    </submittedName>
</protein>
<evidence type="ECO:0000313" key="3">
    <source>
        <dbReference type="Proteomes" id="UP000092445"/>
    </source>
</evidence>
<feature type="region of interest" description="Disordered" evidence="1">
    <location>
        <begin position="103"/>
        <end position="147"/>
    </location>
</feature>
<proteinExistence type="predicted"/>
<name>A0A1A9ZVT7_GLOPL</name>
<evidence type="ECO:0000256" key="1">
    <source>
        <dbReference type="SAM" id="MobiDB-lite"/>
    </source>
</evidence>
<feature type="region of interest" description="Disordered" evidence="1">
    <location>
        <begin position="1"/>
        <end position="21"/>
    </location>
</feature>
<reference evidence="2" key="2">
    <citation type="submission" date="2020-05" db="UniProtKB">
        <authorList>
            <consortium name="EnsemblMetazoa"/>
        </authorList>
    </citation>
    <scope>IDENTIFICATION</scope>
    <source>
        <strain evidence="2">IAEA</strain>
    </source>
</reference>
<dbReference type="AlphaFoldDB" id="A0A1A9ZVT7"/>
<dbReference type="Proteomes" id="UP000092445">
    <property type="component" value="Unassembled WGS sequence"/>
</dbReference>
<accession>A0A1A9ZVT7</accession>
<feature type="region of interest" description="Disordered" evidence="1">
    <location>
        <begin position="232"/>
        <end position="261"/>
    </location>
</feature>
<keyword evidence="3" id="KW-1185">Reference proteome</keyword>
<evidence type="ECO:0000313" key="2">
    <source>
        <dbReference type="EnsemblMetazoa" id="GPAI026575-PA"/>
    </source>
</evidence>
<dbReference type="STRING" id="7398.A0A1A9ZVT7"/>
<feature type="compositionally biased region" description="Basic and acidic residues" evidence="1">
    <location>
        <begin position="246"/>
        <end position="261"/>
    </location>
</feature>
<feature type="compositionally biased region" description="Polar residues" evidence="1">
    <location>
        <begin position="111"/>
        <end position="132"/>
    </location>
</feature>
<feature type="compositionally biased region" description="Basic residues" evidence="1">
    <location>
        <begin position="135"/>
        <end position="147"/>
    </location>
</feature>
<sequence length="296" mass="33649">NFPAIHKPIGNSKRRPGNTNTTDIDEFLTRNSQWILPFLQKRTLESSSDGETSHSAFKMQDSCFDKQMLIGPNEALQIEAIYGPEGNNQHKKPTTLEELIELQKSDEHSNQRLSRNSVRSKQSRKSPSNAACSYTKKRNPRRQRNVSKYKTLLKVNDDKALLKMSDLNLNLQHHLSYGANGGDSINMSQSYSELNLPLDVMLKSSYSNLSTDKPNSRTSKISCDVGIQTNTDGIGNISDNDDGEDKENYEKERENRIKSEKKKNIERQTLLKHKPEETIVILSESEKLKMLPLPSR</sequence>
<organism evidence="2 3">
    <name type="scientific">Glossina pallidipes</name>
    <name type="common">Tsetse fly</name>
    <dbReference type="NCBI Taxonomy" id="7398"/>
    <lineage>
        <taxon>Eukaryota</taxon>
        <taxon>Metazoa</taxon>
        <taxon>Ecdysozoa</taxon>
        <taxon>Arthropoda</taxon>
        <taxon>Hexapoda</taxon>
        <taxon>Insecta</taxon>
        <taxon>Pterygota</taxon>
        <taxon>Neoptera</taxon>
        <taxon>Endopterygota</taxon>
        <taxon>Diptera</taxon>
        <taxon>Brachycera</taxon>
        <taxon>Muscomorpha</taxon>
        <taxon>Hippoboscoidea</taxon>
        <taxon>Glossinidae</taxon>
        <taxon>Glossina</taxon>
    </lineage>
</organism>
<dbReference type="EnsemblMetazoa" id="GPAI026575-RA">
    <property type="protein sequence ID" value="GPAI026575-PA"/>
    <property type="gene ID" value="GPAI026575"/>
</dbReference>